<evidence type="ECO:0000256" key="1">
    <source>
        <dbReference type="ARBA" id="ARBA00004651"/>
    </source>
</evidence>
<dbReference type="PANTHER" id="PTHR33452:SF1">
    <property type="entry name" value="INNER MEMBRANE PROTEIN YPHA-RELATED"/>
    <property type="match status" value="1"/>
</dbReference>
<dbReference type="Pfam" id="PF07681">
    <property type="entry name" value="DoxX"/>
    <property type="match status" value="1"/>
</dbReference>
<dbReference type="EMBL" id="RHPJ01000003">
    <property type="protein sequence ID" value="TGO04870.1"/>
    <property type="molecule type" value="Genomic_DNA"/>
</dbReference>
<feature type="transmembrane region" description="Helical" evidence="8">
    <location>
        <begin position="130"/>
        <end position="155"/>
    </location>
</feature>
<evidence type="ECO:0000313" key="9">
    <source>
        <dbReference type="EMBL" id="TGO04870.1"/>
    </source>
</evidence>
<feature type="transmembrane region" description="Helical" evidence="8">
    <location>
        <begin position="75"/>
        <end position="95"/>
    </location>
</feature>
<accession>A0A4Z1E0K1</accession>
<protein>
    <recommendedName>
        <fullName evidence="11">Integral membrane protein</fullName>
    </recommendedName>
</protein>
<feature type="transmembrane region" description="Helical" evidence="8">
    <location>
        <begin position="102"/>
        <end position="124"/>
    </location>
</feature>
<evidence type="ECO:0008006" key="11">
    <source>
        <dbReference type="Google" id="ProtNLM"/>
    </source>
</evidence>
<evidence type="ECO:0000256" key="3">
    <source>
        <dbReference type="ARBA" id="ARBA00022475"/>
    </source>
</evidence>
<evidence type="ECO:0000256" key="5">
    <source>
        <dbReference type="ARBA" id="ARBA00022989"/>
    </source>
</evidence>
<sequence>MTSLSTSQPTATTSAAAGSSGRRTATPSTTSLGLLVARVAIAVVMIVHGAQKVFTFTLTGTAASFGEMGVPAADVAGPALAIFELVGGVLLLVGVGTRIVAALNAAAMIGALVIVHLAAGFFASDGGYELVLVLAAVSIALVLTGPGAYSVDAVIARRRARR</sequence>
<dbReference type="InterPro" id="IPR051907">
    <property type="entry name" value="DoxX-like_oxidoreductase"/>
</dbReference>
<dbReference type="Proteomes" id="UP000297318">
    <property type="component" value="Unassembled WGS sequence"/>
</dbReference>
<keyword evidence="10" id="KW-1185">Reference proteome</keyword>
<comment type="caution">
    <text evidence="9">The sequence shown here is derived from an EMBL/GenBank/DDBJ whole genome shotgun (WGS) entry which is preliminary data.</text>
</comment>
<evidence type="ECO:0000256" key="4">
    <source>
        <dbReference type="ARBA" id="ARBA00022692"/>
    </source>
</evidence>
<keyword evidence="6 8" id="KW-0472">Membrane</keyword>
<reference evidence="9 10" key="1">
    <citation type="submission" date="2018-11" db="EMBL/GenBank/DDBJ databases">
        <title>Complete genome sequencing of the Actinobacteria Serinibacter sp. K3-2.</title>
        <authorList>
            <person name="Rakitin A.L."/>
            <person name="Beletsky A.V."/>
            <person name="Mardanov A.V."/>
            <person name="Ravin N.V."/>
            <person name="Gromova A.S."/>
            <person name="Filippova S.N."/>
            <person name="Gal'Chenko V.F."/>
        </authorList>
    </citation>
    <scope>NUCLEOTIDE SEQUENCE [LARGE SCALE GENOMIC DNA]</scope>
    <source>
        <strain evidence="9 10">K3-2</strain>
    </source>
</reference>
<gene>
    <name evidence="9" type="ORF">SERN_2463</name>
</gene>
<keyword evidence="4 8" id="KW-0812">Transmembrane</keyword>
<evidence type="ECO:0000313" key="10">
    <source>
        <dbReference type="Proteomes" id="UP000297318"/>
    </source>
</evidence>
<feature type="compositionally biased region" description="Low complexity" evidence="7">
    <location>
        <begin position="1"/>
        <end position="26"/>
    </location>
</feature>
<keyword evidence="5 8" id="KW-1133">Transmembrane helix</keyword>
<dbReference type="OrthoDB" id="1122432at2"/>
<keyword evidence="3" id="KW-1003">Cell membrane</keyword>
<evidence type="ECO:0000256" key="2">
    <source>
        <dbReference type="ARBA" id="ARBA00006679"/>
    </source>
</evidence>
<feature type="transmembrane region" description="Helical" evidence="8">
    <location>
        <begin position="32"/>
        <end position="50"/>
    </location>
</feature>
<feature type="region of interest" description="Disordered" evidence="7">
    <location>
        <begin position="1"/>
        <end position="27"/>
    </location>
</feature>
<organism evidence="9 10">
    <name type="scientific">Serinibacter arcticus</name>
    <dbReference type="NCBI Taxonomy" id="1655435"/>
    <lineage>
        <taxon>Bacteria</taxon>
        <taxon>Bacillati</taxon>
        <taxon>Actinomycetota</taxon>
        <taxon>Actinomycetes</taxon>
        <taxon>Micrococcales</taxon>
        <taxon>Beutenbergiaceae</taxon>
        <taxon>Serinibacter</taxon>
    </lineage>
</organism>
<dbReference type="AlphaFoldDB" id="A0A4Z1E0K1"/>
<evidence type="ECO:0000256" key="6">
    <source>
        <dbReference type="ARBA" id="ARBA00023136"/>
    </source>
</evidence>
<dbReference type="InterPro" id="IPR032808">
    <property type="entry name" value="DoxX"/>
</dbReference>
<comment type="similarity">
    <text evidence="2">Belongs to the DoxX family.</text>
</comment>
<dbReference type="PANTHER" id="PTHR33452">
    <property type="entry name" value="OXIDOREDUCTASE CATD-RELATED"/>
    <property type="match status" value="1"/>
</dbReference>
<proteinExistence type="inferred from homology"/>
<name>A0A4Z1E0K1_9MICO</name>
<evidence type="ECO:0000256" key="7">
    <source>
        <dbReference type="SAM" id="MobiDB-lite"/>
    </source>
</evidence>
<evidence type="ECO:0000256" key="8">
    <source>
        <dbReference type="SAM" id="Phobius"/>
    </source>
</evidence>
<dbReference type="GO" id="GO:0005886">
    <property type="term" value="C:plasma membrane"/>
    <property type="evidence" value="ECO:0007669"/>
    <property type="project" value="UniProtKB-SubCell"/>
</dbReference>
<dbReference type="RefSeq" id="WP_135850401.1">
    <property type="nucleotide sequence ID" value="NZ_RHPJ01000003.1"/>
</dbReference>
<comment type="subcellular location">
    <subcellularLocation>
        <location evidence="1">Cell membrane</location>
        <topology evidence="1">Multi-pass membrane protein</topology>
    </subcellularLocation>
</comment>